<dbReference type="EMBL" id="JAODUO010000464">
    <property type="protein sequence ID" value="KAK2179963.1"/>
    <property type="molecule type" value="Genomic_DNA"/>
</dbReference>
<evidence type="ECO:0000313" key="1">
    <source>
        <dbReference type="EMBL" id="KAK2179963.1"/>
    </source>
</evidence>
<comment type="caution">
    <text evidence="1">The sequence shown here is derived from an EMBL/GenBank/DDBJ whole genome shotgun (WGS) entry which is preliminary data.</text>
</comment>
<gene>
    <name evidence="1" type="ORF">NP493_464g01048</name>
</gene>
<keyword evidence="2" id="KW-1185">Reference proteome</keyword>
<evidence type="ECO:0000313" key="2">
    <source>
        <dbReference type="Proteomes" id="UP001209878"/>
    </source>
</evidence>
<proteinExistence type="predicted"/>
<sequence length="93" mass="10468">MRSPSCRMSVFRSRSVDVPELPLFDLRPSSQRTISLSPCSLACVSSDTKWSAHQLSVERRERTRSCISSSLTMNFDTMPRTGVENLPGQSWAM</sequence>
<dbReference type="Proteomes" id="UP001209878">
    <property type="component" value="Unassembled WGS sequence"/>
</dbReference>
<protein>
    <submittedName>
        <fullName evidence="1">Uncharacterized protein</fullName>
    </submittedName>
</protein>
<accession>A0AAD9NTD2</accession>
<name>A0AAD9NTD2_RIDPI</name>
<dbReference type="AlphaFoldDB" id="A0AAD9NTD2"/>
<organism evidence="1 2">
    <name type="scientific">Ridgeia piscesae</name>
    <name type="common">Tubeworm</name>
    <dbReference type="NCBI Taxonomy" id="27915"/>
    <lineage>
        <taxon>Eukaryota</taxon>
        <taxon>Metazoa</taxon>
        <taxon>Spiralia</taxon>
        <taxon>Lophotrochozoa</taxon>
        <taxon>Annelida</taxon>
        <taxon>Polychaeta</taxon>
        <taxon>Sedentaria</taxon>
        <taxon>Canalipalpata</taxon>
        <taxon>Sabellida</taxon>
        <taxon>Siboglinidae</taxon>
        <taxon>Ridgeia</taxon>
    </lineage>
</organism>
<reference evidence="1" key="1">
    <citation type="journal article" date="2023" name="Mol. Biol. Evol.">
        <title>Third-Generation Sequencing Reveals the Adaptive Role of the Epigenome in Three Deep-Sea Polychaetes.</title>
        <authorList>
            <person name="Perez M."/>
            <person name="Aroh O."/>
            <person name="Sun Y."/>
            <person name="Lan Y."/>
            <person name="Juniper S.K."/>
            <person name="Young C.R."/>
            <person name="Angers B."/>
            <person name="Qian P.Y."/>
        </authorList>
    </citation>
    <scope>NUCLEOTIDE SEQUENCE</scope>
    <source>
        <strain evidence="1">R07B-5</strain>
    </source>
</reference>